<dbReference type="PANTHER" id="PTHR42903">
    <property type="entry name" value="INNER MEMBRANE PROTEIN YCCF"/>
    <property type="match status" value="1"/>
</dbReference>
<comment type="caution">
    <text evidence="3">The sequence shown here is derived from an EMBL/GenBank/DDBJ whole genome shotgun (WGS) entry which is preliminary data.</text>
</comment>
<dbReference type="Pfam" id="PF03733">
    <property type="entry name" value="YccF"/>
    <property type="match status" value="2"/>
</dbReference>
<protein>
    <submittedName>
        <fullName evidence="3">Uncharacterized membrane protein YccF (DUF307 family)</fullName>
    </submittedName>
</protein>
<proteinExistence type="predicted"/>
<dbReference type="InterPro" id="IPR005185">
    <property type="entry name" value="YccF"/>
</dbReference>
<evidence type="ECO:0000259" key="2">
    <source>
        <dbReference type="Pfam" id="PF03733"/>
    </source>
</evidence>
<feature type="transmembrane region" description="Helical" evidence="1">
    <location>
        <begin position="65"/>
        <end position="83"/>
    </location>
</feature>
<dbReference type="EMBL" id="PVZC01000004">
    <property type="protein sequence ID" value="PRX98582.1"/>
    <property type="molecule type" value="Genomic_DNA"/>
</dbReference>
<feature type="transmembrane region" description="Helical" evidence="1">
    <location>
        <begin position="89"/>
        <end position="109"/>
    </location>
</feature>
<organism evidence="3 4">
    <name type="scientific">Allonocardiopsis opalescens</name>
    <dbReference type="NCBI Taxonomy" id="1144618"/>
    <lineage>
        <taxon>Bacteria</taxon>
        <taxon>Bacillati</taxon>
        <taxon>Actinomycetota</taxon>
        <taxon>Actinomycetes</taxon>
        <taxon>Streptosporangiales</taxon>
        <taxon>Allonocardiopsis</taxon>
    </lineage>
</organism>
<evidence type="ECO:0000256" key="1">
    <source>
        <dbReference type="SAM" id="Phobius"/>
    </source>
</evidence>
<name>A0A2T0Q467_9ACTN</name>
<dbReference type="PANTHER" id="PTHR42903:SF1">
    <property type="entry name" value="INNER MEMBRANE PROTEIN YCCF"/>
    <property type="match status" value="1"/>
</dbReference>
<feature type="transmembrane region" description="Helical" evidence="1">
    <location>
        <begin position="33"/>
        <end position="53"/>
    </location>
</feature>
<dbReference type="RefSeq" id="WP_106245844.1">
    <property type="nucleotide sequence ID" value="NZ_PVZC01000004.1"/>
</dbReference>
<accession>A0A2T0Q467</accession>
<feature type="domain" description="Inner membrane component" evidence="2">
    <location>
        <begin position="71"/>
        <end position="120"/>
    </location>
</feature>
<reference evidence="3 4" key="1">
    <citation type="submission" date="2018-03" db="EMBL/GenBank/DDBJ databases">
        <title>Genomic Encyclopedia of Archaeal and Bacterial Type Strains, Phase II (KMG-II): from individual species to whole genera.</title>
        <authorList>
            <person name="Goeker M."/>
        </authorList>
    </citation>
    <scope>NUCLEOTIDE SEQUENCE [LARGE SCALE GENOMIC DNA]</scope>
    <source>
        <strain evidence="3 4">DSM 45601</strain>
    </source>
</reference>
<dbReference type="InterPro" id="IPR052937">
    <property type="entry name" value="Inner_membrane_protein"/>
</dbReference>
<dbReference type="NCBIfam" id="NF008740">
    <property type="entry name" value="PRK11770.1-2"/>
    <property type="match status" value="1"/>
</dbReference>
<keyword evidence="4" id="KW-1185">Reference proteome</keyword>
<dbReference type="GO" id="GO:0005886">
    <property type="term" value="C:plasma membrane"/>
    <property type="evidence" value="ECO:0007669"/>
    <property type="project" value="TreeGrafter"/>
</dbReference>
<feature type="domain" description="Inner membrane component" evidence="2">
    <location>
        <begin position="7"/>
        <end position="57"/>
    </location>
</feature>
<keyword evidence="1" id="KW-1133">Transmembrane helix</keyword>
<keyword evidence="1" id="KW-0812">Transmembrane</keyword>
<dbReference type="InterPro" id="IPR031308">
    <property type="entry name" value="UCP028777"/>
</dbReference>
<dbReference type="AlphaFoldDB" id="A0A2T0Q467"/>
<gene>
    <name evidence="3" type="ORF">CLV72_104160</name>
</gene>
<keyword evidence="1" id="KW-0472">Membrane</keyword>
<evidence type="ECO:0000313" key="4">
    <source>
        <dbReference type="Proteomes" id="UP000237846"/>
    </source>
</evidence>
<sequence>MGLIRLILNVIWLFVAGLWLALGYALAGLICCILIVTIPWGIASFRMANYALWPFGRKLVRRREAGAMSTIGNVVWIIFAGWWLVLGHIASAVGLAVTIVGIPMAWANLKLIPVAIAPLGNEIVDSDDPGEAWRP</sequence>
<dbReference type="OrthoDB" id="3238663at2"/>
<dbReference type="Proteomes" id="UP000237846">
    <property type="component" value="Unassembled WGS sequence"/>
</dbReference>
<dbReference type="PIRSF" id="PIRSF028777">
    <property type="entry name" value="UCP028777"/>
    <property type="match status" value="1"/>
</dbReference>
<evidence type="ECO:0000313" key="3">
    <source>
        <dbReference type="EMBL" id="PRX98582.1"/>
    </source>
</evidence>